<evidence type="ECO:0000313" key="2">
    <source>
        <dbReference type="EMBL" id="EJT97506.1"/>
    </source>
</evidence>
<dbReference type="EMBL" id="JH795876">
    <property type="protein sequence ID" value="EJT97506.1"/>
    <property type="molecule type" value="Genomic_DNA"/>
</dbReference>
<sequence length="579" mass="64531">MEAEGDMGHVLGSAGGDVTGMPNIVGASRRESSITKDRAGYRRYSGRVLRSHANPIKPPPPEPDPDWLTELETATHRITTQYKQFCVGTLPCHLFSIEIRDVLPDNPLAGWHSEELIRNTLRHKSELSFSDSEDTGHVALRLPLFKWIFGDILHLKEVGSPSTGRYNEATARTPFDSLLKVMSIPQAVGSVQTSAVAEVKVAISRPRDEDGPMHLLDNNGIFSDFFEVAQSDALMLLHPSREVQILYRLAKSKQVPPAPKETSWKSVFNSEDPLSFILNVTEYNLEDLEGCIAQVEFVMVAMQRLLQSFGLTDVVVFGSVVDPTAVRIFGCFGGDKSDTLYVHLCETLSISHAPHFWRYVFFLSNLERWGRVEFHQMLRGILNTPHSFSPKAWRCDTWLFQRKNARLAALERTREESMEPTDDEGHDGYHEKSHKPGPGGGGPGPSNPSANKRKRNPHSGGKANPPKKAKGCSMPLNKLDGNVSARARSRYVCPVEKTIRNSTTAAQTAGWPRVLKTSLRDHRSAAHIHLSAEEVLRRADMDSSDESDELDDDAEKLKDKASLLDRIMRWKGDVSPTVV</sequence>
<evidence type="ECO:0000256" key="1">
    <source>
        <dbReference type="SAM" id="MobiDB-lite"/>
    </source>
</evidence>
<feature type="region of interest" description="Disordered" evidence="1">
    <location>
        <begin position="1"/>
        <end position="37"/>
    </location>
</feature>
<dbReference type="GeneID" id="63684321"/>
<dbReference type="AlphaFoldDB" id="M5FVW6"/>
<dbReference type="RefSeq" id="XP_040624404.1">
    <property type="nucleotide sequence ID" value="XM_040769259.1"/>
</dbReference>
<feature type="region of interest" description="Disordered" evidence="1">
    <location>
        <begin position="410"/>
        <end position="481"/>
    </location>
</feature>
<protein>
    <submittedName>
        <fullName evidence="2">Uncharacterized protein</fullName>
    </submittedName>
</protein>
<reference evidence="2 3" key="1">
    <citation type="journal article" date="2012" name="Science">
        <title>The Paleozoic origin of enzymatic lignin decomposition reconstructed from 31 fungal genomes.</title>
        <authorList>
            <person name="Floudas D."/>
            <person name="Binder M."/>
            <person name="Riley R."/>
            <person name="Barry K."/>
            <person name="Blanchette R.A."/>
            <person name="Henrissat B."/>
            <person name="Martinez A.T."/>
            <person name="Otillar R."/>
            <person name="Spatafora J.W."/>
            <person name="Yadav J.S."/>
            <person name="Aerts A."/>
            <person name="Benoit I."/>
            <person name="Boyd A."/>
            <person name="Carlson A."/>
            <person name="Copeland A."/>
            <person name="Coutinho P.M."/>
            <person name="de Vries R.P."/>
            <person name="Ferreira P."/>
            <person name="Findley K."/>
            <person name="Foster B."/>
            <person name="Gaskell J."/>
            <person name="Glotzer D."/>
            <person name="Gorecki P."/>
            <person name="Heitman J."/>
            <person name="Hesse C."/>
            <person name="Hori C."/>
            <person name="Igarashi K."/>
            <person name="Jurgens J.A."/>
            <person name="Kallen N."/>
            <person name="Kersten P."/>
            <person name="Kohler A."/>
            <person name="Kuees U."/>
            <person name="Kumar T.K.A."/>
            <person name="Kuo A."/>
            <person name="LaButti K."/>
            <person name="Larrondo L.F."/>
            <person name="Lindquist E."/>
            <person name="Ling A."/>
            <person name="Lombard V."/>
            <person name="Lucas S."/>
            <person name="Lundell T."/>
            <person name="Martin R."/>
            <person name="McLaughlin D.J."/>
            <person name="Morgenstern I."/>
            <person name="Morin E."/>
            <person name="Murat C."/>
            <person name="Nagy L.G."/>
            <person name="Nolan M."/>
            <person name="Ohm R.A."/>
            <person name="Patyshakuliyeva A."/>
            <person name="Rokas A."/>
            <person name="Ruiz-Duenas F.J."/>
            <person name="Sabat G."/>
            <person name="Salamov A."/>
            <person name="Samejima M."/>
            <person name="Schmutz J."/>
            <person name="Slot J.C."/>
            <person name="St John F."/>
            <person name="Stenlid J."/>
            <person name="Sun H."/>
            <person name="Sun S."/>
            <person name="Syed K."/>
            <person name="Tsang A."/>
            <person name="Wiebenga A."/>
            <person name="Young D."/>
            <person name="Pisabarro A."/>
            <person name="Eastwood D.C."/>
            <person name="Martin F."/>
            <person name="Cullen D."/>
            <person name="Grigoriev I.V."/>
            <person name="Hibbett D.S."/>
        </authorList>
    </citation>
    <scope>NUCLEOTIDE SEQUENCE [LARGE SCALE GENOMIC DNA]</scope>
    <source>
        <strain evidence="2 3">DJM-731 SS1</strain>
    </source>
</reference>
<keyword evidence="3" id="KW-1185">Reference proteome</keyword>
<gene>
    <name evidence="2" type="ORF">DACRYDRAFT_111552</name>
</gene>
<accession>M5FVW6</accession>
<dbReference type="HOGENOM" id="CLU_470921_0_0_1"/>
<proteinExistence type="predicted"/>
<feature type="compositionally biased region" description="Basic and acidic residues" evidence="1">
    <location>
        <begin position="28"/>
        <end position="37"/>
    </location>
</feature>
<dbReference type="Proteomes" id="UP000030653">
    <property type="component" value="Unassembled WGS sequence"/>
</dbReference>
<organism evidence="2 3">
    <name type="scientific">Dacryopinax primogenitus (strain DJM 731)</name>
    <name type="common">Brown rot fungus</name>
    <dbReference type="NCBI Taxonomy" id="1858805"/>
    <lineage>
        <taxon>Eukaryota</taxon>
        <taxon>Fungi</taxon>
        <taxon>Dikarya</taxon>
        <taxon>Basidiomycota</taxon>
        <taxon>Agaricomycotina</taxon>
        <taxon>Dacrymycetes</taxon>
        <taxon>Dacrymycetales</taxon>
        <taxon>Dacrymycetaceae</taxon>
        <taxon>Dacryopinax</taxon>
    </lineage>
</organism>
<evidence type="ECO:0000313" key="3">
    <source>
        <dbReference type="Proteomes" id="UP000030653"/>
    </source>
</evidence>
<name>M5FVW6_DACPD</name>